<dbReference type="EMBL" id="BTGB01000005">
    <property type="protein sequence ID" value="GMM47059.1"/>
    <property type="molecule type" value="Genomic_DNA"/>
</dbReference>
<dbReference type="PANTHER" id="PTHR45718">
    <property type="entry name" value="TRANSCRIPTIONAL ACTIVATOR CUBITUS INTERRUPTUS"/>
    <property type="match status" value="1"/>
</dbReference>
<name>A0AAV5R8V5_PICKL</name>
<dbReference type="AlphaFoldDB" id="A0AAV5R8V5"/>
<keyword evidence="8" id="KW-0539">Nucleus</keyword>
<feature type="domain" description="C2H2-type" evidence="11">
    <location>
        <begin position="153"/>
        <end position="180"/>
    </location>
</feature>
<comment type="similarity">
    <text evidence="2">Belongs to the GLI C2H2-type zinc-finger protein family.</text>
</comment>
<dbReference type="InterPro" id="IPR013087">
    <property type="entry name" value="Znf_C2H2_type"/>
</dbReference>
<evidence type="ECO:0000313" key="13">
    <source>
        <dbReference type="Proteomes" id="UP001378960"/>
    </source>
</evidence>
<keyword evidence="13" id="KW-1185">Reference proteome</keyword>
<evidence type="ECO:0000313" key="12">
    <source>
        <dbReference type="EMBL" id="GMM47059.1"/>
    </source>
</evidence>
<evidence type="ECO:0000256" key="2">
    <source>
        <dbReference type="ARBA" id="ARBA00010831"/>
    </source>
</evidence>
<dbReference type="InterPro" id="IPR056436">
    <property type="entry name" value="Znf-C2H2_ZIC1-5/GLI1-3-like"/>
</dbReference>
<dbReference type="Gene3D" id="3.30.160.60">
    <property type="entry name" value="Classic Zinc Finger"/>
    <property type="match status" value="3"/>
</dbReference>
<evidence type="ECO:0000256" key="8">
    <source>
        <dbReference type="ARBA" id="ARBA00023242"/>
    </source>
</evidence>
<dbReference type="InterPro" id="IPR036236">
    <property type="entry name" value="Znf_C2H2_sf"/>
</dbReference>
<dbReference type="GO" id="GO:0000981">
    <property type="term" value="F:DNA-binding transcription factor activity, RNA polymerase II-specific"/>
    <property type="evidence" value="ECO:0007669"/>
    <property type="project" value="TreeGrafter"/>
</dbReference>
<evidence type="ECO:0000256" key="3">
    <source>
        <dbReference type="ARBA" id="ARBA00022723"/>
    </source>
</evidence>
<keyword evidence="3" id="KW-0479">Metal-binding</keyword>
<keyword evidence="6" id="KW-0862">Zinc</keyword>
<protein>
    <recommendedName>
        <fullName evidence="11">C2H2-type domain-containing protein</fullName>
    </recommendedName>
</protein>
<dbReference type="PROSITE" id="PS00028">
    <property type="entry name" value="ZINC_FINGER_C2H2_1"/>
    <property type="match status" value="2"/>
</dbReference>
<evidence type="ECO:0000259" key="11">
    <source>
        <dbReference type="PROSITE" id="PS50157"/>
    </source>
</evidence>
<keyword evidence="5 9" id="KW-0863">Zinc-finger</keyword>
<dbReference type="PROSITE" id="PS50157">
    <property type="entry name" value="ZINC_FINGER_C2H2_2"/>
    <property type="match status" value="2"/>
</dbReference>
<gene>
    <name evidence="12" type="ORF">DAPK24_036340</name>
</gene>
<dbReference type="Pfam" id="PF23561">
    <property type="entry name" value="zf-C2H2_15"/>
    <property type="match status" value="1"/>
</dbReference>
<feature type="domain" description="C2H2-type" evidence="11">
    <location>
        <begin position="181"/>
        <end position="211"/>
    </location>
</feature>
<proteinExistence type="inferred from homology"/>
<evidence type="ECO:0000256" key="1">
    <source>
        <dbReference type="ARBA" id="ARBA00004123"/>
    </source>
</evidence>
<sequence>MDYQNYQVGNYIPASSKISDEDLEQEFQNMERVEQLKNLSLQPNQQPQSNNTQFIDPKDIHICRWDDCDIEFKEMDHLVDHVYNCHVLSLRQLSLINSKDKDNKESEPSMEGGDNEKDGEVEVDSNDINGNGNSKDDKHQYKVCTPDYACQWKKCSRKGFPQHSRFALLSHIRTHTGERPFYCLIPECLKSFTRCDALLKHSKSVHNLEGNSLLETFENYKKKEDEIFKDFDIKNGFKVDLNSSGKKIALSYENRILNESEMNHDEFINTFNNNDKITSGGYIRKLINHYKIQNIEFNPSILNEITKKTKKSIEKYNKVKEDIKQNTNNNITKIISMNELDDETIDKLSVNELKEVLETQTIYHFKLVELRKLFDEELVKQTDSSRYYWLKTQSLLNQMLVNEESSINK</sequence>
<dbReference type="GO" id="GO:0008270">
    <property type="term" value="F:zinc ion binding"/>
    <property type="evidence" value="ECO:0007669"/>
    <property type="project" value="UniProtKB-KW"/>
</dbReference>
<evidence type="ECO:0000256" key="9">
    <source>
        <dbReference type="PROSITE-ProRule" id="PRU00042"/>
    </source>
</evidence>
<feature type="region of interest" description="Disordered" evidence="10">
    <location>
        <begin position="99"/>
        <end position="136"/>
    </location>
</feature>
<dbReference type="SUPFAM" id="SSF57667">
    <property type="entry name" value="beta-beta-alpha zinc fingers"/>
    <property type="match status" value="2"/>
</dbReference>
<dbReference type="GO" id="GO:0000978">
    <property type="term" value="F:RNA polymerase II cis-regulatory region sequence-specific DNA binding"/>
    <property type="evidence" value="ECO:0007669"/>
    <property type="project" value="TreeGrafter"/>
</dbReference>
<organism evidence="12 13">
    <name type="scientific">Pichia kluyveri</name>
    <name type="common">Yeast</name>
    <dbReference type="NCBI Taxonomy" id="36015"/>
    <lineage>
        <taxon>Eukaryota</taxon>
        <taxon>Fungi</taxon>
        <taxon>Dikarya</taxon>
        <taxon>Ascomycota</taxon>
        <taxon>Saccharomycotina</taxon>
        <taxon>Pichiomycetes</taxon>
        <taxon>Pichiales</taxon>
        <taxon>Pichiaceae</taxon>
        <taxon>Pichia</taxon>
    </lineage>
</organism>
<evidence type="ECO:0000256" key="7">
    <source>
        <dbReference type="ARBA" id="ARBA00023125"/>
    </source>
</evidence>
<comment type="subcellular location">
    <subcellularLocation>
        <location evidence="1">Nucleus</location>
    </subcellularLocation>
</comment>
<dbReference type="GO" id="GO:0005634">
    <property type="term" value="C:nucleus"/>
    <property type="evidence" value="ECO:0007669"/>
    <property type="project" value="UniProtKB-SubCell"/>
</dbReference>
<accession>A0AAV5R8V5</accession>
<evidence type="ECO:0000256" key="10">
    <source>
        <dbReference type="SAM" id="MobiDB-lite"/>
    </source>
</evidence>
<evidence type="ECO:0000256" key="4">
    <source>
        <dbReference type="ARBA" id="ARBA00022737"/>
    </source>
</evidence>
<dbReference type="PANTHER" id="PTHR45718:SF8">
    <property type="entry name" value="GLIS FAMILY ZINC FINGER 2"/>
    <property type="match status" value="1"/>
</dbReference>
<evidence type="ECO:0000256" key="5">
    <source>
        <dbReference type="ARBA" id="ARBA00022771"/>
    </source>
</evidence>
<reference evidence="12 13" key="1">
    <citation type="journal article" date="2023" name="Elife">
        <title>Identification of key yeast species and microbe-microbe interactions impacting larval growth of Drosophila in the wild.</title>
        <authorList>
            <person name="Mure A."/>
            <person name="Sugiura Y."/>
            <person name="Maeda R."/>
            <person name="Honda K."/>
            <person name="Sakurai N."/>
            <person name="Takahashi Y."/>
            <person name="Watada M."/>
            <person name="Katoh T."/>
            <person name="Gotoh A."/>
            <person name="Gotoh Y."/>
            <person name="Taniguchi I."/>
            <person name="Nakamura K."/>
            <person name="Hayashi T."/>
            <person name="Katayama T."/>
            <person name="Uemura T."/>
            <person name="Hattori Y."/>
        </authorList>
    </citation>
    <scope>NUCLEOTIDE SEQUENCE [LARGE SCALE GENOMIC DNA]</scope>
    <source>
        <strain evidence="12 13">PK-24</strain>
    </source>
</reference>
<keyword evidence="4" id="KW-0677">Repeat</keyword>
<dbReference type="Proteomes" id="UP001378960">
    <property type="component" value="Unassembled WGS sequence"/>
</dbReference>
<comment type="caution">
    <text evidence="12">The sequence shown here is derived from an EMBL/GenBank/DDBJ whole genome shotgun (WGS) entry which is preliminary data.</text>
</comment>
<dbReference type="InterPro" id="IPR043359">
    <property type="entry name" value="GLI-like"/>
</dbReference>
<keyword evidence="7" id="KW-0238">DNA-binding</keyword>
<dbReference type="SMART" id="SM00355">
    <property type="entry name" value="ZnF_C2H2"/>
    <property type="match status" value="3"/>
</dbReference>
<evidence type="ECO:0000256" key="6">
    <source>
        <dbReference type="ARBA" id="ARBA00022833"/>
    </source>
</evidence>